<evidence type="ECO:0000313" key="4">
    <source>
        <dbReference type="Proteomes" id="UP001139031"/>
    </source>
</evidence>
<reference evidence="3" key="1">
    <citation type="submission" date="2021-08" db="EMBL/GenBank/DDBJ databases">
        <authorList>
            <person name="Stevens D.C."/>
        </authorList>
    </citation>
    <scope>NUCLEOTIDE SEQUENCE</scope>
    <source>
        <strain evidence="3">DSM 53165</strain>
    </source>
</reference>
<feature type="domain" description="PDZ" evidence="2">
    <location>
        <begin position="935"/>
        <end position="1023"/>
    </location>
</feature>
<evidence type="ECO:0000259" key="2">
    <source>
        <dbReference type="PROSITE" id="PS50106"/>
    </source>
</evidence>
<gene>
    <name evidence="3" type="ORF">K7C98_02865</name>
</gene>
<organism evidence="3 4">
    <name type="scientific">Nannocystis pusilla</name>
    <dbReference type="NCBI Taxonomy" id="889268"/>
    <lineage>
        <taxon>Bacteria</taxon>
        <taxon>Pseudomonadati</taxon>
        <taxon>Myxococcota</taxon>
        <taxon>Polyangia</taxon>
        <taxon>Nannocystales</taxon>
        <taxon>Nannocystaceae</taxon>
        <taxon>Nannocystis</taxon>
    </lineage>
</organism>
<dbReference type="InterPro" id="IPR036034">
    <property type="entry name" value="PDZ_sf"/>
</dbReference>
<keyword evidence="4" id="KW-1185">Reference proteome</keyword>
<feature type="region of interest" description="Disordered" evidence="1">
    <location>
        <begin position="952"/>
        <end position="977"/>
    </location>
</feature>
<dbReference type="PROSITE" id="PS50106">
    <property type="entry name" value="PDZ"/>
    <property type="match status" value="1"/>
</dbReference>
<comment type="caution">
    <text evidence="3">The sequence shown here is derived from an EMBL/GenBank/DDBJ whole genome shotgun (WGS) entry which is preliminary data.</text>
</comment>
<dbReference type="InterPro" id="IPR008969">
    <property type="entry name" value="CarboxyPept-like_regulatory"/>
</dbReference>
<dbReference type="InterPro" id="IPR013784">
    <property type="entry name" value="Carb-bd-like_fold"/>
</dbReference>
<evidence type="ECO:0000313" key="3">
    <source>
        <dbReference type="EMBL" id="MBZ5708184.1"/>
    </source>
</evidence>
<dbReference type="SUPFAM" id="SSF49452">
    <property type="entry name" value="Starch-binding domain-like"/>
    <property type="match status" value="2"/>
</dbReference>
<dbReference type="RefSeq" id="WP_224189937.1">
    <property type="nucleotide sequence ID" value="NZ_JAIRAU010000001.1"/>
</dbReference>
<dbReference type="SUPFAM" id="SSF49464">
    <property type="entry name" value="Carboxypeptidase regulatory domain-like"/>
    <property type="match status" value="2"/>
</dbReference>
<dbReference type="Pfam" id="PF13620">
    <property type="entry name" value="CarboxypepD_reg"/>
    <property type="match status" value="2"/>
</dbReference>
<dbReference type="SMART" id="SM00228">
    <property type="entry name" value="PDZ"/>
    <property type="match status" value="1"/>
</dbReference>
<proteinExistence type="predicted"/>
<dbReference type="Gene3D" id="2.60.40.1120">
    <property type="entry name" value="Carboxypeptidase-like, regulatory domain"/>
    <property type="match status" value="2"/>
</dbReference>
<protein>
    <submittedName>
        <fullName evidence="3">Carboxypeptidase regulatory-like domain-containing protein</fullName>
    </submittedName>
</protein>
<dbReference type="Gene3D" id="2.30.42.10">
    <property type="match status" value="1"/>
</dbReference>
<dbReference type="InterPro" id="IPR001478">
    <property type="entry name" value="PDZ"/>
</dbReference>
<dbReference type="EMBL" id="JAIRAU010000001">
    <property type="protein sequence ID" value="MBZ5708184.1"/>
    <property type="molecule type" value="Genomic_DNA"/>
</dbReference>
<evidence type="ECO:0000256" key="1">
    <source>
        <dbReference type="SAM" id="MobiDB-lite"/>
    </source>
</evidence>
<sequence>MSRKLLLIGVVVGLVALLLELWWRQPGGPPVADPAAAGSDKKARQAEIARVRAEARARGEVDISPCSAAGRVVDAASGRGIAGALVLLRPKGLARPIGPGESGAPLTVRTDDGGDWSVPLVAPGHYILSASAAGYLPAVRNDLSLQSGAANAGLDLALAPGGHALRGTVSDIGGGPVEGAIVAIDRQGEGNLIQFSRASFPAVSDAEGKFAVQVSDGVYQVSAWHADYTGDGETVDVAGGPRSVELRLVPAATVEGTVRGVPGDAPVEGAIVSAGEFGGFGGVSAVSDARGNFRLVGLSSGAHALWAAAAGHASREPTKIELGIGEALTGVEVRVERAFKISGFVVPKDDPRKALDGVMVGAFSLTPMALRPATGPSAVDGYFEVFGVRPGTYTLGSIAEQALPEILGGPSVTIADADVTGVIVELDRGVELRGRVEPPTPAAVSLTLADEEAGFMSVLASLGNMFVRSRADARGEFALKPVKPGKLRVIAEAPDGSRGQLDVEVGERGASGLVVALEPRATITGRVVDARGAPLKGGSVQIQAIKPRDEGGGSFTFSAGGSPDRHPIAEDGTYTARGLDGGEYELRVLDRAGNVIRWDVPADRSYEPARKTIAAAVVTPGVDLAVEVRDGVLRGVVLDPSGAPAADAWITAAPEQKDAAEAMFHRPEAAKANEKVGLVPQPPKDPAEQGGASIFAGRGEPVLSGEDGRFELTGLARRPYTLRAEGLKGSARVELAGVSPGTDVRLQVVPLAELTVTARAEGKAVPRYELHVTYHRPNGGTSNDQETVDSAEGRTHLDHRDPGKYTLIAVADAGRREHELELKPGERAAVTLDLQPWGKLRGVLLDGRTGQPLSGVKVMAMGKGMRTGDMLGTLLGKGPRTDATGRFEIGHIAAGEGELQFIDSDLLDRSQVATAKYSLEPGAEKDLGTVAGVAVVKVPKDQRGELGLRTRLATEAGRPRPLGETPPPLTEKEDPKAPKRLWIEAVTIDGPADKAGVLPGDEVVAVDGTAVTSLAPEGAERLLSSFNIRGGQSVTLELDRAGSRQTVTFEAAERKPR</sequence>
<dbReference type="SUPFAM" id="SSF50156">
    <property type="entry name" value="PDZ domain-like"/>
    <property type="match status" value="1"/>
</dbReference>
<dbReference type="Pfam" id="PF17820">
    <property type="entry name" value="PDZ_6"/>
    <property type="match status" value="1"/>
</dbReference>
<dbReference type="Proteomes" id="UP001139031">
    <property type="component" value="Unassembled WGS sequence"/>
</dbReference>
<accession>A0ABS7TIZ6</accession>
<name>A0ABS7TIZ6_9BACT</name>
<dbReference type="InterPro" id="IPR041489">
    <property type="entry name" value="PDZ_6"/>
</dbReference>